<sequence>MGSTILTHNNVFHDVENCKSLSIRQETAIETGLVNEENKVVAADNSVVIKAKI</sequence>
<protein>
    <submittedName>
        <fullName evidence="2">Pectate lyase</fullName>
    </submittedName>
</protein>
<name>A0A1I7VKR0_LOALO</name>
<dbReference type="WBParaSite" id="EN70_364">
    <property type="protein sequence ID" value="EN70_364"/>
    <property type="gene ID" value="EN70_364"/>
</dbReference>
<keyword evidence="1" id="KW-1185">Reference proteome</keyword>
<reference evidence="1" key="1">
    <citation type="submission" date="2012-04" db="EMBL/GenBank/DDBJ databases">
        <title>The Genome Sequence of Loa loa.</title>
        <authorList>
            <consortium name="The Broad Institute Genome Sequencing Platform"/>
            <consortium name="Broad Institute Genome Sequencing Center for Infectious Disease"/>
            <person name="Nutman T.B."/>
            <person name="Fink D.L."/>
            <person name="Russ C."/>
            <person name="Young S."/>
            <person name="Zeng Q."/>
            <person name="Gargeya S."/>
            <person name="Alvarado L."/>
            <person name="Berlin A."/>
            <person name="Chapman S.B."/>
            <person name="Chen Z."/>
            <person name="Freedman E."/>
            <person name="Gellesch M."/>
            <person name="Goldberg J."/>
            <person name="Griggs A."/>
            <person name="Gujja S."/>
            <person name="Heilman E.R."/>
            <person name="Heiman D."/>
            <person name="Howarth C."/>
            <person name="Mehta T."/>
            <person name="Neiman D."/>
            <person name="Pearson M."/>
            <person name="Roberts A."/>
            <person name="Saif S."/>
            <person name="Shea T."/>
            <person name="Shenoy N."/>
            <person name="Sisk P."/>
            <person name="Stolte C."/>
            <person name="Sykes S."/>
            <person name="White J."/>
            <person name="Yandava C."/>
            <person name="Haas B."/>
            <person name="Henn M.R."/>
            <person name="Nusbaum C."/>
            <person name="Birren B."/>
        </authorList>
    </citation>
    <scope>NUCLEOTIDE SEQUENCE [LARGE SCALE GENOMIC DNA]</scope>
</reference>
<dbReference type="Proteomes" id="UP000095285">
    <property type="component" value="Unassembled WGS sequence"/>
</dbReference>
<dbReference type="AlphaFoldDB" id="A0A1I7VKR0"/>
<evidence type="ECO:0000313" key="2">
    <source>
        <dbReference type="WBParaSite" id="EN70_364"/>
    </source>
</evidence>
<evidence type="ECO:0000313" key="1">
    <source>
        <dbReference type="Proteomes" id="UP000095285"/>
    </source>
</evidence>
<accession>A0A1I7VKR0</accession>
<reference evidence="2" key="2">
    <citation type="submission" date="2016-11" db="UniProtKB">
        <authorList>
            <consortium name="WormBaseParasite"/>
        </authorList>
    </citation>
    <scope>IDENTIFICATION</scope>
</reference>
<proteinExistence type="predicted"/>
<organism evidence="1 2">
    <name type="scientific">Loa loa</name>
    <name type="common">Eye worm</name>
    <name type="synonym">Filaria loa</name>
    <dbReference type="NCBI Taxonomy" id="7209"/>
    <lineage>
        <taxon>Eukaryota</taxon>
        <taxon>Metazoa</taxon>
        <taxon>Ecdysozoa</taxon>
        <taxon>Nematoda</taxon>
        <taxon>Chromadorea</taxon>
        <taxon>Rhabditida</taxon>
        <taxon>Spirurina</taxon>
        <taxon>Spiruromorpha</taxon>
        <taxon>Filarioidea</taxon>
        <taxon>Onchocercidae</taxon>
        <taxon>Loa</taxon>
    </lineage>
</organism>